<keyword evidence="3" id="KW-1003">Cell membrane</keyword>
<accession>A0A271KJC2</accession>
<dbReference type="InterPro" id="IPR007387">
    <property type="entry name" value="TRAP_DctQ"/>
</dbReference>
<evidence type="ECO:0000313" key="13">
    <source>
        <dbReference type="Proteomes" id="UP000215931"/>
    </source>
</evidence>
<reference evidence="12 13" key="1">
    <citation type="submission" date="2017-08" db="EMBL/GenBank/DDBJ databases">
        <title>Mesorhizobium wenxinae sp. nov., a novel rhizobial species isolated from root nodules of chickpea (Cicer arietinum L.).</title>
        <authorList>
            <person name="Zhang J."/>
        </authorList>
    </citation>
    <scope>NUCLEOTIDE SEQUENCE [LARGE SCALE GENOMIC DNA]</scope>
    <source>
        <strain evidence="13">WYCCWR 10019</strain>
    </source>
</reference>
<dbReference type="EMBL" id="NPKH01000020">
    <property type="protein sequence ID" value="PAP95115.1"/>
    <property type="molecule type" value="Genomic_DNA"/>
</dbReference>
<name>A0A271KJC2_9HYPH</name>
<evidence type="ECO:0000256" key="4">
    <source>
        <dbReference type="ARBA" id="ARBA00022519"/>
    </source>
</evidence>
<evidence type="ECO:0000259" key="11">
    <source>
        <dbReference type="Pfam" id="PF04290"/>
    </source>
</evidence>
<keyword evidence="5 9" id="KW-0812">Transmembrane</keyword>
<comment type="subcellular location">
    <subcellularLocation>
        <location evidence="1 9">Cell inner membrane</location>
        <topology evidence="1 9">Multi-pass membrane protein</topology>
    </subcellularLocation>
</comment>
<dbReference type="OrthoDB" id="9794346at2"/>
<comment type="subunit">
    <text evidence="9">The complex comprises the extracytoplasmic solute receptor protein and the two transmembrane proteins.</text>
</comment>
<evidence type="ECO:0000256" key="8">
    <source>
        <dbReference type="ARBA" id="ARBA00038436"/>
    </source>
</evidence>
<dbReference type="PANTHER" id="PTHR35011">
    <property type="entry name" value="2,3-DIKETO-L-GULONATE TRAP TRANSPORTER SMALL PERMEASE PROTEIN YIAM"/>
    <property type="match status" value="1"/>
</dbReference>
<dbReference type="Pfam" id="PF04290">
    <property type="entry name" value="DctQ"/>
    <property type="match status" value="1"/>
</dbReference>
<dbReference type="AlphaFoldDB" id="A0A271KJC2"/>
<evidence type="ECO:0000256" key="3">
    <source>
        <dbReference type="ARBA" id="ARBA00022475"/>
    </source>
</evidence>
<feature type="transmembrane region" description="Helical" evidence="9">
    <location>
        <begin position="12"/>
        <end position="32"/>
    </location>
</feature>
<keyword evidence="6 9" id="KW-1133">Transmembrane helix</keyword>
<dbReference type="PANTHER" id="PTHR35011:SF4">
    <property type="entry name" value="SLL1102 PROTEIN"/>
    <property type="match status" value="1"/>
</dbReference>
<dbReference type="GO" id="GO:0022857">
    <property type="term" value="F:transmembrane transporter activity"/>
    <property type="evidence" value="ECO:0007669"/>
    <property type="project" value="UniProtKB-UniRule"/>
</dbReference>
<comment type="function">
    <text evidence="9">Part of the tripartite ATP-independent periplasmic (TRAP) transport system.</text>
</comment>
<comment type="caution">
    <text evidence="12">The sequence shown here is derived from an EMBL/GenBank/DDBJ whole genome shotgun (WGS) entry which is preliminary data.</text>
</comment>
<organism evidence="12 13">
    <name type="scientific">Mesorhizobium wenxiniae</name>
    <dbReference type="NCBI Taxonomy" id="2014805"/>
    <lineage>
        <taxon>Bacteria</taxon>
        <taxon>Pseudomonadati</taxon>
        <taxon>Pseudomonadota</taxon>
        <taxon>Alphaproteobacteria</taxon>
        <taxon>Hyphomicrobiales</taxon>
        <taxon>Phyllobacteriaceae</taxon>
        <taxon>Mesorhizobium</taxon>
    </lineage>
</organism>
<dbReference type="InterPro" id="IPR055348">
    <property type="entry name" value="DctQ"/>
</dbReference>
<keyword evidence="4 9" id="KW-0997">Cell inner membrane</keyword>
<dbReference type="GO" id="GO:0005886">
    <property type="term" value="C:plasma membrane"/>
    <property type="evidence" value="ECO:0007669"/>
    <property type="project" value="UniProtKB-SubCell"/>
</dbReference>
<keyword evidence="13" id="KW-1185">Reference proteome</keyword>
<evidence type="ECO:0000256" key="6">
    <source>
        <dbReference type="ARBA" id="ARBA00022989"/>
    </source>
</evidence>
<protein>
    <recommendedName>
        <fullName evidence="9">TRAP transporter small permease protein</fullName>
    </recommendedName>
</protein>
<comment type="similarity">
    <text evidence="8 9">Belongs to the TRAP transporter small permease family.</text>
</comment>
<dbReference type="RefSeq" id="WP_095518994.1">
    <property type="nucleotide sequence ID" value="NZ_NPKH01000020.1"/>
</dbReference>
<feature type="region of interest" description="Disordered" evidence="10">
    <location>
        <begin position="199"/>
        <end position="219"/>
    </location>
</feature>
<dbReference type="Proteomes" id="UP000215931">
    <property type="component" value="Unassembled WGS sequence"/>
</dbReference>
<feature type="transmembrane region" description="Helical" evidence="9">
    <location>
        <begin position="131"/>
        <end position="149"/>
    </location>
</feature>
<evidence type="ECO:0000256" key="10">
    <source>
        <dbReference type="SAM" id="MobiDB-lite"/>
    </source>
</evidence>
<evidence type="ECO:0000256" key="5">
    <source>
        <dbReference type="ARBA" id="ARBA00022692"/>
    </source>
</evidence>
<feature type="transmembrane region" description="Helical" evidence="9">
    <location>
        <begin position="52"/>
        <end position="68"/>
    </location>
</feature>
<evidence type="ECO:0000256" key="7">
    <source>
        <dbReference type="ARBA" id="ARBA00023136"/>
    </source>
</evidence>
<gene>
    <name evidence="12" type="ORF">CIT31_13630</name>
</gene>
<proteinExistence type="inferred from homology"/>
<feature type="compositionally biased region" description="Basic and acidic residues" evidence="10">
    <location>
        <begin position="203"/>
        <end position="219"/>
    </location>
</feature>
<keyword evidence="7 9" id="KW-0472">Membrane</keyword>
<sequence>MLRYIAFADELSAWFGKVFAWSVVVMTLGVSYEVVVRYLFSAPTAWAFDLSYMLYGTMFMMAGAYTLSRDGHVRGDFIYRLWRPRVQAAVELVLYIIFFFPGVTALILAGWKYAARSFRYLEVSSNSPAGIPIFQFKAVIMVAGILLFMQGIAQVFRCVVCLQTGTWPRAAEDVEETEKVLMEAKTLDVLHHGSEAVDLPFIHPDKHPDNQPDRDGEDR</sequence>
<feature type="domain" description="Tripartite ATP-independent periplasmic transporters DctQ component" evidence="11">
    <location>
        <begin position="26"/>
        <end position="159"/>
    </location>
</feature>
<evidence type="ECO:0000256" key="1">
    <source>
        <dbReference type="ARBA" id="ARBA00004429"/>
    </source>
</evidence>
<evidence type="ECO:0000256" key="9">
    <source>
        <dbReference type="RuleBase" id="RU369079"/>
    </source>
</evidence>
<feature type="transmembrane region" description="Helical" evidence="9">
    <location>
        <begin position="89"/>
        <end position="111"/>
    </location>
</feature>
<keyword evidence="2 9" id="KW-0813">Transport</keyword>
<evidence type="ECO:0000256" key="2">
    <source>
        <dbReference type="ARBA" id="ARBA00022448"/>
    </source>
</evidence>
<evidence type="ECO:0000313" key="12">
    <source>
        <dbReference type="EMBL" id="PAP95115.1"/>
    </source>
</evidence>